<dbReference type="EMBL" id="DUZY01000001">
    <property type="protein sequence ID" value="DAD22118.1"/>
    <property type="molecule type" value="Genomic_DNA"/>
</dbReference>
<accession>A0A822XXJ9</accession>
<reference evidence="1 2" key="1">
    <citation type="journal article" date="2020" name="Mol. Biol. Evol.">
        <title>Distinct Expression and Methylation Patterns for Genes with Different Fates following a Single Whole-Genome Duplication in Flowering Plants.</title>
        <authorList>
            <person name="Shi T."/>
            <person name="Rahmani R.S."/>
            <person name="Gugger P.F."/>
            <person name="Wang M."/>
            <person name="Li H."/>
            <person name="Zhang Y."/>
            <person name="Li Z."/>
            <person name="Wang Q."/>
            <person name="Van de Peer Y."/>
            <person name="Marchal K."/>
            <person name="Chen J."/>
        </authorList>
    </citation>
    <scope>NUCLEOTIDE SEQUENCE [LARGE SCALE GENOMIC DNA]</scope>
    <source>
        <tissue evidence="1">Leaf</tissue>
    </source>
</reference>
<proteinExistence type="predicted"/>
<organism evidence="1 2">
    <name type="scientific">Nelumbo nucifera</name>
    <name type="common">Sacred lotus</name>
    <dbReference type="NCBI Taxonomy" id="4432"/>
    <lineage>
        <taxon>Eukaryota</taxon>
        <taxon>Viridiplantae</taxon>
        <taxon>Streptophyta</taxon>
        <taxon>Embryophyta</taxon>
        <taxon>Tracheophyta</taxon>
        <taxon>Spermatophyta</taxon>
        <taxon>Magnoliopsida</taxon>
        <taxon>Proteales</taxon>
        <taxon>Nelumbonaceae</taxon>
        <taxon>Nelumbo</taxon>
    </lineage>
</organism>
<keyword evidence="2" id="KW-1185">Reference proteome</keyword>
<dbReference type="Proteomes" id="UP000607653">
    <property type="component" value="Unassembled WGS sequence"/>
</dbReference>
<evidence type="ECO:0000313" key="2">
    <source>
        <dbReference type="Proteomes" id="UP000607653"/>
    </source>
</evidence>
<protein>
    <submittedName>
        <fullName evidence="1">Uncharacterized protein</fullName>
    </submittedName>
</protein>
<dbReference type="AlphaFoldDB" id="A0A822XXJ9"/>
<gene>
    <name evidence="1" type="ORF">HUJ06_023581</name>
</gene>
<comment type="caution">
    <text evidence="1">The sequence shown here is derived from an EMBL/GenBank/DDBJ whole genome shotgun (WGS) entry which is preliminary data.</text>
</comment>
<name>A0A822XXJ9_NELNU</name>
<sequence>MRRVFDDLMPSLIDLIVDDSACYPEARRTFRFEPLIFQAKFPSGFHLLLENFGKIPCLYVLSRHRYQIRMIINR</sequence>
<evidence type="ECO:0000313" key="1">
    <source>
        <dbReference type="EMBL" id="DAD22118.1"/>
    </source>
</evidence>